<accession>A0ACD0WCG5</accession>
<organism evidence="1 2">
    <name type="scientific">Clavispora lusitaniae</name>
    <name type="common">Candida lusitaniae</name>
    <dbReference type="NCBI Taxonomy" id="36911"/>
    <lineage>
        <taxon>Eukaryota</taxon>
        <taxon>Fungi</taxon>
        <taxon>Dikarya</taxon>
        <taxon>Ascomycota</taxon>
        <taxon>Saccharomycotina</taxon>
        <taxon>Pichiomycetes</taxon>
        <taxon>Metschnikowiaceae</taxon>
        <taxon>Clavispora</taxon>
    </lineage>
</organism>
<reference evidence="2" key="1">
    <citation type="journal article" date="2019" name="MBio">
        <title>Comparative genomics for the elucidation of multidrug resistance (MDR) in Candida lusitaniae.</title>
        <authorList>
            <person name="Kannan A."/>
            <person name="Asner S.A."/>
            <person name="Trachsel E."/>
            <person name="Kelly S."/>
            <person name="Parker J."/>
            <person name="Sanglard D."/>
        </authorList>
    </citation>
    <scope>NUCLEOTIDE SEQUENCE [LARGE SCALE GENOMIC DNA]</scope>
    <source>
        <strain evidence="2">P1</strain>
    </source>
</reference>
<evidence type="ECO:0000313" key="2">
    <source>
        <dbReference type="Proteomes" id="UP000326582"/>
    </source>
</evidence>
<dbReference type="EMBL" id="CP038484">
    <property type="protein sequence ID" value="QFZ24955.1"/>
    <property type="molecule type" value="Genomic_DNA"/>
</dbReference>
<protein>
    <submittedName>
        <fullName evidence="1">Uncharacterized protein</fullName>
    </submittedName>
</protein>
<sequence>MWVSTCSRTELQSISDSCQSTEGQRARDGNRIALIFRWRDARNLLHLYRLFAYLNVRETKNGLVGRRMSIHAGRICDSSFKKRQTGDAPRATYQAQANSTQVHWLSSMASVRRWGSNPLVRISVSGFSAGLVPQV</sequence>
<dbReference type="Proteomes" id="UP000326582">
    <property type="component" value="Chromosome 1"/>
</dbReference>
<name>A0ACD0WCG5_CLALS</name>
<gene>
    <name evidence="1" type="ORF">EJF14_10036</name>
</gene>
<evidence type="ECO:0000313" key="1">
    <source>
        <dbReference type="EMBL" id="QFZ24955.1"/>
    </source>
</evidence>
<keyword evidence="2" id="KW-1185">Reference proteome</keyword>
<proteinExistence type="predicted"/>